<dbReference type="OrthoDB" id="9814548at2"/>
<evidence type="ECO:0000256" key="4">
    <source>
        <dbReference type="ARBA" id="ARBA00023110"/>
    </source>
</evidence>
<evidence type="ECO:0000256" key="6">
    <source>
        <dbReference type="PROSITE-ProRule" id="PRU00277"/>
    </source>
</evidence>
<dbReference type="RefSeq" id="WP_158336701.1">
    <property type="nucleotide sequence ID" value="NZ_CP033004.1"/>
</dbReference>
<evidence type="ECO:0000256" key="7">
    <source>
        <dbReference type="RuleBase" id="RU003915"/>
    </source>
</evidence>
<comment type="catalytic activity">
    <reaction evidence="1 6 7">
        <text>[protein]-peptidylproline (omega=180) = [protein]-peptidylproline (omega=0)</text>
        <dbReference type="Rhea" id="RHEA:16237"/>
        <dbReference type="Rhea" id="RHEA-COMP:10747"/>
        <dbReference type="Rhea" id="RHEA-COMP:10748"/>
        <dbReference type="ChEBI" id="CHEBI:83833"/>
        <dbReference type="ChEBI" id="CHEBI:83834"/>
        <dbReference type="EC" id="5.2.1.8"/>
    </reaction>
</comment>
<dbReference type="PANTHER" id="PTHR43811:SF19">
    <property type="entry name" value="39 KDA FK506-BINDING NUCLEAR PROTEIN"/>
    <property type="match status" value="1"/>
</dbReference>
<evidence type="ECO:0000256" key="3">
    <source>
        <dbReference type="ARBA" id="ARBA00006577"/>
    </source>
</evidence>
<dbReference type="InterPro" id="IPR046357">
    <property type="entry name" value="PPIase_dom_sf"/>
</dbReference>
<protein>
    <recommendedName>
        <fullName evidence="7">Peptidyl-prolyl cis-trans isomerase</fullName>
        <ecNumber evidence="7">5.2.1.8</ecNumber>
    </recommendedName>
</protein>
<dbReference type="Pfam" id="PF00254">
    <property type="entry name" value="FKBP_C"/>
    <property type="match status" value="1"/>
</dbReference>
<comment type="function">
    <text evidence="2">PPIases accelerate the folding of proteins. It catalyzes the cis-trans isomerization of proline imidic peptide bonds in oligopeptides.</text>
</comment>
<proteinExistence type="inferred from homology"/>
<dbReference type="PANTHER" id="PTHR43811">
    <property type="entry name" value="FKBP-TYPE PEPTIDYL-PROLYL CIS-TRANS ISOMERASE FKPA"/>
    <property type="match status" value="1"/>
</dbReference>
<dbReference type="GO" id="GO:0003755">
    <property type="term" value="F:peptidyl-prolyl cis-trans isomerase activity"/>
    <property type="evidence" value="ECO:0007669"/>
    <property type="project" value="UniProtKB-UniRule"/>
</dbReference>
<evidence type="ECO:0000256" key="1">
    <source>
        <dbReference type="ARBA" id="ARBA00000971"/>
    </source>
</evidence>
<gene>
    <name evidence="9" type="ORF">D9V73_02495</name>
</gene>
<dbReference type="PROSITE" id="PS50059">
    <property type="entry name" value="FKBP_PPIASE"/>
    <property type="match status" value="1"/>
</dbReference>
<dbReference type="InterPro" id="IPR036944">
    <property type="entry name" value="PPIase_FKBP_N_sf"/>
</dbReference>
<feature type="domain" description="PPIase FKBP-type" evidence="8">
    <location>
        <begin position="165"/>
        <end position="250"/>
    </location>
</feature>
<accession>A0A4D6YBP8</accession>
<dbReference type="EC" id="5.2.1.8" evidence="7"/>
<comment type="similarity">
    <text evidence="3 7">Belongs to the FKBP-type PPIase family.</text>
</comment>
<dbReference type="AlphaFoldDB" id="A0A4D6YBP8"/>
<sequence length="253" mass="28595">MFSFLLKGMIIAVSFFIFTVYSEVMGFEVNSFKVHTFNNKDFKSDSNRSSYALGVSLGHYINNFFSDQNKLGVYLNKNVLLSGIRDSIFFESKLSDSEISQILNRLEQRLLTLEKEITIKEAKVNAILGEKYIKKMLTKKNVQHSRSGLVFFIERKGIGSNIHKDDIVTVHYVGSFINGHEFDNSYKSGKPLSFPVNSVILGWQEGLKYIKKGGKIKLIVPPSLAYGEKKTPGIPCNSTLIFDIELIDIKSNV</sequence>
<dbReference type="InterPro" id="IPR000774">
    <property type="entry name" value="PPIase_FKBP_N"/>
</dbReference>
<evidence type="ECO:0000256" key="5">
    <source>
        <dbReference type="ARBA" id="ARBA00023235"/>
    </source>
</evidence>
<evidence type="ECO:0000259" key="8">
    <source>
        <dbReference type="PROSITE" id="PS50059"/>
    </source>
</evidence>
<dbReference type="SUPFAM" id="SSF54534">
    <property type="entry name" value="FKBP-like"/>
    <property type="match status" value="1"/>
</dbReference>
<evidence type="ECO:0000313" key="9">
    <source>
        <dbReference type="EMBL" id="QCI23488.1"/>
    </source>
</evidence>
<dbReference type="InterPro" id="IPR001179">
    <property type="entry name" value="PPIase_FKBP_dom"/>
</dbReference>
<name>A0A4D6YBP8_BUCMH</name>
<dbReference type="Gene3D" id="1.10.287.460">
    <property type="entry name" value="Peptidyl-prolyl cis-trans isomerase, FKBP-type, N-terminal domain"/>
    <property type="match status" value="1"/>
</dbReference>
<dbReference type="GO" id="GO:0006457">
    <property type="term" value="P:protein folding"/>
    <property type="evidence" value="ECO:0007669"/>
    <property type="project" value="InterPro"/>
</dbReference>
<dbReference type="EMBL" id="CP033004">
    <property type="protein sequence ID" value="QCI23488.1"/>
    <property type="molecule type" value="Genomic_DNA"/>
</dbReference>
<evidence type="ECO:0000256" key="2">
    <source>
        <dbReference type="ARBA" id="ARBA00002388"/>
    </source>
</evidence>
<reference evidence="9 10" key="1">
    <citation type="submission" date="2018-10" db="EMBL/GenBank/DDBJ databases">
        <title>Comparative functional genomics of the obligate endosymbiont Buchnera aphidicola.</title>
        <authorList>
            <person name="Chong R.A."/>
        </authorList>
    </citation>
    <scope>NUCLEOTIDE SEQUENCE [LARGE SCALE GENOMIC DNA]</scope>
    <source>
        <strain evidence="9 10">Mrh</strain>
    </source>
</reference>
<dbReference type="Gene3D" id="3.10.50.40">
    <property type="match status" value="1"/>
</dbReference>
<dbReference type="Proteomes" id="UP000298566">
    <property type="component" value="Chromosome"/>
</dbReference>
<dbReference type="Pfam" id="PF01346">
    <property type="entry name" value="FKBP_N"/>
    <property type="match status" value="1"/>
</dbReference>
<keyword evidence="4 6" id="KW-0697">Rotamase</keyword>
<evidence type="ECO:0000313" key="10">
    <source>
        <dbReference type="Proteomes" id="UP000298566"/>
    </source>
</evidence>
<organism evidence="9 10">
    <name type="scientific">Buchnera aphidicola subsp. Melaphis rhois</name>
    <dbReference type="NCBI Taxonomy" id="118103"/>
    <lineage>
        <taxon>Bacteria</taxon>
        <taxon>Pseudomonadati</taxon>
        <taxon>Pseudomonadota</taxon>
        <taxon>Gammaproteobacteria</taxon>
        <taxon>Enterobacterales</taxon>
        <taxon>Erwiniaceae</taxon>
        <taxon>Buchnera</taxon>
    </lineage>
</organism>
<dbReference type="NCBIfam" id="NF008150">
    <property type="entry name" value="PRK10902.1"/>
    <property type="match status" value="1"/>
</dbReference>
<keyword evidence="5 6" id="KW-0413">Isomerase</keyword>